<evidence type="ECO:0000256" key="2">
    <source>
        <dbReference type="ARBA" id="ARBA00022723"/>
    </source>
</evidence>
<dbReference type="InterPro" id="IPR017900">
    <property type="entry name" value="4Fe4S_Fe_S_CS"/>
</dbReference>
<accession>A0ABZ3IRU3</accession>
<dbReference type="RefSeq" id="WP_094606459.1">
    <property type="nucleotide sequence ID" value="NZ_CP155573.1"/>
</dbReference>
<keyword evidence="4" id="KW-0411">Iron-sulfur</keyword>
<dbReference type="SUPFAM" id="SSF54862">
    <property type="entry name" value="4Fe-4S ferredoxins"/>
    <property type="match status" value="1"/>
</dbReference>
<gene>
    <name evidence="6" type="primary">napF_5</name>
    <name evidence="6" type="ORF">SPSIL_046480</name>
</gene>
<name>A0ABZ3IRU3_9FIRM</name>
<organism evidence="6 7">
    <name type="scientific">Sporomusa silvacetica DSM 10669</name>
    <dbReference type="NCBI Taxonomy" id="1123289"/>
    <lineage>
        <taxon>Bacteria</taxon>
        <taxon>Bacillati</taxon>
        <taxon>Bacillota</taxon>
        <taxon>Negativicutes</taxon>
        <taxon>Selenomonadales</taxon>
        <taxon>Sporomusaceae</taxon>
        <taxon>Sporomusa</taxon>
    </lineage>
</organism>
<dbReference type="PANTHER" id="PTHR43687">
    <property type="entry name" value="ADENYLYLSULFATE REDUCTASE, BETA SUBUNIT"/>
    <property type="match status" value="1"/>
</dbReference>
<evidence type="ECO:0000313" key="7">
    <source>
        <dbReference type="Proteomes" id="UP000216752"/>
    </source>
</evidence>
<dbReference type="Pfam" id="PF13187">
    <property type="entry name" value="Fer4_9"/>
    <property type="match status" value="1"/>
</dbReference>
<feature type="domain" description="4Fe-4S ferredoxin-type" evidence="5">
    <location>
        <begin position="40"/>
        <end position="70"/>
    </location>
</feature>
<reference evidence="6" key="1">
    <citation type="submission" date="2024-05" db="EMBL/GenBank/DDBJ databases">
        <title>Isolation and characterization of Sporomusa carbonis sp. nov., a carboxydotrophic hydrogenogen in the genus of Sporomusa isolated from a charcoal burning pile.</title>
        <authorList>
            <person name="Boeer T."/>
            <person name="Rosenbaum F."/>
            <person name="Eysell L."/>
            <person name="Mueller V."/>
            <person name="Daniel R."/>
            <person name="Poehlein A."/>
        </authorList>
    </citation>
    <scope>NUCLEOTIDE SEQUENCE [LARGE SCALE GENOMIC DNA]</scope>
    <source>
        <strain evidence="6">DSM 10669</strain>
    </source>
</reference>
<dbReference type="Gene3D" id="3.30.70.3270">
    <property type="match status" value="1"/>
</dbReference>
<evidence type="ECO:0000256" key="4">
    <source>
        <dbReference type="ARBA" id="ARBA00023014"/>
    </source>
</evidence>
<dbReference type="PROSITE" id="PS00198">
    <property type="entry name" value="4FE4S_FER_1"/>
    <property type="match status" value="1"/>
</dbReference>
<dbReference type="InterPro" id="IPR050572">
    <property type="entry name" value="Fe-S_Ferredoxin"/>
</dbReference>
<dbReference type="Proteomes" id="UP000216752">
    <property type="component" value="Chromosome"/>
</dbReference>
<keyword evidence="1" id="KW-0004">4Fe-4S</keyword>
<dbReference type="PROSITE" id="PS51379">
    <property type="entry name" value="4FE4S_FER_2"/>
    <property type="match status" value="2"/>
</dbReference>
<dbReference type="EMBL" id="CP155573">
    <property type="protein sequence ID" value="XFO68425.1"/>
    <property type="molecule type" value="Genomic_DNA"/>
</dbReference>
<dbReference type="PANTHER" id="PTHR43687:SF4">
    <property type="entry name" value="BLR5484 PROTEIN"/>
    <property type="match status" value="1"/>
</dbReference>
<proteinExistence type="predicted"/>
<dbReference type="Gene3D" id="3.30.70.20">
    <property type="match status" value="1"/>
</dbReference>
<evidence type="ECO:0000259" key="5">
    <source>
        <dbReference type="PROSITE" id="PS51379"/>
    </source>
</evidence>
<keyword evidence="3" id="KW-0408">Iron</keyword>
<evidence type="ECO:0000313" key="6">
    <source>
        <dbReference type="EMBL" id="XFO68425.1"/>
    </source>
</evidence>
<keyword evidence="7" id="KW-1185">Reference proteome</keyword>
<feature type="domain" description="4Fe-4S ferredoxin-type" evidence="5">
    <location>
        <begin position="10"/>
        <end position="39"/>
    </location>
</feature>
<evidence type="ECO:0000256" key="3">
    <source>
        <dbReference type="ARBA" id="ARBA00023004"/>
    </source>
</evidence>
<sequence length="75" mass="8821">MSCKESKQYQWLDFNGEKCSSCGLCINYCPRDVLRKGDDDVPFMKYRDDCWYCDICSFVCPNKAITLKEVPYLIK</sequence>
<dbReference type="InterPro" id="IPR017896">
    <property type="entry name" value="4Fe4S_Fe-S-bd"/>
</dbReference>
<protein>
    <submittedName>
        <fullName evidence="6">Ferredoxin-type protein NapF</fullName>
    </submittedName>
</protein>
<keyword evidence="2" id="KW-0479">Metal-binding</keyword>
<evidence type="ECO:0000256" key="1">
    <source>
        <dbReference type="ARBA" id="ARBA00022485"/>
    </source>
</evidence>